<dbReference type="Proteomes" id="UP000002630">
    <property type="component" value="Unassembled WGS sequence"/>
</dbReference>
<proteinExistence type="predicted"/>
<organism evidence="1 2">
    <name type="scientific">Ectocarpus siliculosus</name>
    <name type="common">Brown alga</name>
    <name type="synonym">Conferva siliculosa</name>
    <dbReference type="NCBI Taxonomy" id="2880"/>
    <lineage>
        <taxon>Eukaryota</taxon>
        <taxon>Sar</taxon>
        <taxon>Stramenopiles</taxon>
        <taxon>Ochrophyta</taxon>
        <taxon>PX clade</taxon>
        <taxon>Phaeophyceae</taxon>
        <taxon>Ectocarpales</taxon>
        <taxon>Ectocarpaceae</taxon>
        <taxon>Ectocarpus</taxon>
    </lineage>
</organism>
<sequence>MGQGLRRGVSCKSMAGSSHGVLVKPLLAALRDSTARQGQAGNVTGFPTVRRIRGPRLQILDCSYSVDT</sequence>
<dbReference type="AlphaFoldDB" id="D8LE52"/>
<dbReference type="EMBL" id="FN649760">
    <property type="protein sequence ID" value="CBN74124.1"/>
    <property type="molecule type" value="Genomic_DNA"/>
</dbReference>
<evidence type="ECO:0000313" key="2">
    <source>
        <dbReference type="Proteomes" id="UP000002630"/>
    </source>
</evidence>
<name>D8LE52_ECTSI</name>
<gene>
    <name evidence="1" type="ORF">Esi_0013_0014</name>
</gene>
<reference evidence="1 2" key="1">
    <citation type="journal article" date="2010" name="Nature">
        <title>The Ectocarpus genome and the independent evolution of multicellularity in brown algae.</title>
        <authorList>
            <person name="Cock J.M."/>
            <person name="Sterck L."/>
            <person name="Rouze P."/>
            <person name="Scornet D."/>
            <person name="Allen A.E."/>
            <person name="Amoutzias G."/>
            <person name="Anthouard V."/>
            <person name="Artiguenave F."/>
            <person name="Aury J.M."/>
            <person name="Badger J.H."/>
            <person name="Beszteri B."/>
            <person name="Billiau K."/>
            <person name="Bonnet E."/>
            <person name="Bothwell J.H."/>
            <person name="Bowler C."/>
            <person name="Boyen C."/>
            <person name="Brownlee C."/>
            <person name="Carrano C.J."/>
            <person name="Charrier B."/>
            <person name="Cho G.Y."/>
            <person name="Coelho S.M."/>
            <person name="Collen J."/>
            <person name="Corre E."/>
            <person name="Da Silva C."/>
            <person name="Delage L."/>
            <person name="Delaroque N."/>
            <person name="Dittami S.M."/>
            <person name="Doulbeau S."/>
            <person name="Elias M."/>
            <person name="Farnham G."/>
            <person name="Gachon C.M."/>
            <person name="Gschloessl B."/>
            <person name="Heesch S."/>
            <person name="Jabbari K."/>
            <person name="Jubin C."/>
            <person name="Kawai H."/>
            <person name="Kimura K."/>
            <person name="Kloareg B."/>
            <person name="Kupper F.C."/>
            <person name="Lang D."/>
            <person name="Le Bail A."/>
            <person name="Leblanc C."/>
            <person name="Lerouge P."/>
            <person name="Lohr M."/>
            <person name="Lopez P.J."/>
            <person name="Martens C."/>
            <person name="Maumus F."/>
            <person name="Michel G."/>
            <person name="Miranda-Saavedra D."/>
            <person name="Morales J."/>
            <person name="Moreau H."/>
            <person name="Motomura T."/>
            <person name="Nagasato C."/>
            <person name="Napoli C.A."/>
            <person name="Nelson D.R."/>
            <person name="Nyvall-Collen P."/>
            <person name="Peters A.F."/>
            <person name="Pommier C."/>
            <person name="Potin P."/>
            <person name="Poulain J."/>
            <person name="Quesneville H."/>
            <person name="Read B."/>
            <person name="Rensing S.A."/>
            <person name="Ritter A."/>
            <person name="Rousvoal S."/>
            <person name="Samanta M."/>
            <person name="Samson G."/>
            <person name="Schroeder D.C."/>
            <person name="Segurens B."/>
            <person name="Strittmatter M."/>
            <person name="Tonon T."/>
            <person name="Tregear J.W."/>
            <person name="Valentin K."/>
            <person name="von Dassow P."/>
            <person name="Yamagishi T."/>
            <person name="Van de Peer Y."/>
            <person name="Wincker P."/>
        </authorList>
    </citation>
    <scope>NUCLEOTIDE SEQUENCE [LARGE SCALE GENOMIC DNA]</scope>
    <source>
        <strain evidence="2">Ec32 / CCAP1310/4</strain>
    </source>
</reference>
<dbReference type="InParanoid" id="D8LE52"/>
<accession>D8LE52</accession>
<evidence type="ECO:0000313" key="1">
    <source>
        <dbReference type="EMBL" id="CBN74124.1"/>
    </source>
</evidence>
<protein>
    <submittedName>
        <fullName evidence="1">Uncharacterized protein</fullName>
    </submittedName>
</protein>
<keyword evidence="2" id="KW-1185">Reference proteome</keyword>